<keyword evidence="7 9" id="KW-0472">Membrane</keyword>
<evidence type="ECO:0000313" key="12">
    <source>
        <dbReference type="Proteomes" id="UP001500383"/>
    </source>
</evidence>
<organism evidence="11 12">
    <name type="scientific">Dietzia cercidiphylli</name>
    <dbReference type="NCBI Taxonomy" id="498199"/>
    <lineage>
        <taxon>Bacteria</taxon>
        <taxon>Bacillati</taxon>
        <taxon>Actinomycetota</taxon>
        <taxon>Actinomycetes</taxon>
        <taxon>Mycobacteriales</taxon>
        <taxon>Dietziaceae</taxon>
        <taxon>Dietzia</taxon>
    </lineage>
</organism>
<keyword evidence="6 9" id="KW-1133">Transmembrane helix</keyword>
<evidence type="ECO:0000256" key="2">
    <source>
        <dbReference type="ARBA" id="ARBA00007783"/>
    </source>
</evidence>
<feature type="transmembrane region" description="Helical" evidence="9">
    <location>
        <begin position="263"/>
        <end position="285"/>
    </location>
</feature>
<evidence type="ECO:0000256" key="9">
    <source>
        <dbReference type="SAM" id="Phobius"/>
    </source>
</evidence>
<comment type="similarity">
    <text evidence="2">Belongs to the ABC-2 integral membrane protein family.</text>
</comment>
<evidence type="ECO:0000256" key="5">
    <source>
        <dbReference type="ARBA" id="ARBA00022692"/>
    </source>
</evidence>
<comment type="subcellular location">
    <subcellularLocation>
        <location evidence="1">Cell membrane</location>
        <topology evidence="1">Multi-pass membrane protein</topology>
    </subcellularLocation>
</comment>
<feature type="transmembrane region" description="Helical" evidence="9">
    <location>
        <begin position="376"/>
        <end position="398"/>
    </location>
</feature>
<feature type="region of interest" description="Disordered" evidence="8">
    <location>
        <begin position="1"/>
        <end position="26"/>
    </location>
</feature>
<evidence type="ECO:0000256" key="4">
    <source>
        <dbReference type="ARBA" id="ARBA00022475"/>
    </source>
</evidence>
<feature type="transmembrane region" description="Helical" evidence="9">
    <location>
        <begin position="291"/>
        <end position="313"/>
    </location>
</feature>
<dbReference type="PROSITE" id="PS51012">
    <property type="entry name" value="ABC_TM2"/>
    <property type="match status" value="1"/>
</dbReference>
<reference evidence="11 12" key="1">
    <citation type="journal article" date="2019" name="Int. J. Syst. Evol. Microbiol.">
        <title>The Global Catalogue of Microorganisms (GCM) 10K type strain sequencing project: providing services to taxonomists for standard genome sequencing and annotation.</title>
        <authorList>
            <consortium name="The Broad Institute Genomics Platform"/>
            <consortium name="The Broad Institute Genome Sequencing Center for Infectious Disease"/>
            <person name="Wu L."/>
            <person name="Ma J."/>
        </authorList>
    </citation>
    <scope>NUCLEOTIDE SEQUENCE [LARGE SCALE GENOMIC DNA]</scope>
    <source>
        <strain evidence="11 12">JCM 16002</strain>
    </source>
</reference>
<dbReference type="RefSeq" id="WP_182658478.1">
    <property type="nucleotide sequence ID" value="NZ_BAAAQG010000003.1"/>
</dbReference>
<dbReference type="InterPro" id="IPR051449">
    <property type="entry name" value="ABC-2_transporter_component"/>
</dbReference>
<evidence type="ECO:0000256" key="6">
    <source>
        <dbReference type="ARBA" id="ARBA00022989"/>
    </source>
</evidence>
<evidence type="ECO:0000259" key="10">
    <source>
        <dbReference type="PROSITE" id="PS51012"/>
    </source>
</evidence>
<feature type="compositionally biased region" description="Basic and acidic residues" evidence="8">
    <location>
        <begin position="10"/>
        <end position="26"/>
    </location>
</feature>
<protein>
    <submittedName>
        <fullName evidence="11">ABC transporter permease</fullName>
    </submittedName>
</protein>
<keyword evidence="3" id="KW-0813">Transport</keyword>
<evidence type="ECO:0000256" key="7">
    <source>
        <dbReference type="ARBA" id="ARBA00023136"/>
    </source>
</evidence>
<dbReference type="Pfam" id="PF12698">
    <property type="entry name" value="ABC2_membrane_3"/>
    <property type="match status" value="1"/>
</dbReference>
<accession>A0ABN2IC96</accession>
<keyword evidence="4" id="KW-1003">Cell membrane</keyword>
<evidence type="ECO:0000256" key="1">
    <source>
        <dbReference type="ARBA" id="ARBA00004651"/>
    </source>
</evidence>
<evidence type="ECO:0000256" key="8">
    <source>
        <dbReference type="SAM" id="MobiDB-lite"/>
    </source>
</evidence>
<sequence length="406" mass="41747">MTTDTLTDIPTDRTDRGGTHDRRGGDGLRPAAVAAIVWANLLRQSRDRVGMFFIVIMPFVAIVFVGFTIGAAGSSSMPIGVVAAEDDPVAARVLVELEQSEGLEVQRFDDVAALDKGVREGSLAAGLSIPSGSTEFPVTYSGTSGTGAAARGTIDGAVSRVSAEMEATRAAETAGADPAETARLVAEAQATTTPVEIAGSGGDDRPQGFAYTAPANLVLFTFINSMAVAAALVESRKLGMVRRILAGPVTKRAVLFGEALSRFLIAALQAVLIIAVSSLVFGVAWGEPLAVGVVVGVFCLVATGAAMLVGSLVSSPTQPAVIGPTLGIILGMLGGCLWPKEVAPDFLNTIGYLFPHAWAMDALISLSDGRAGLTAVLPEVAVLSAMAAVLLGLALWLFDKRALRDG</sequence>
<dbReference type="InterPro" id="IPR047817">
    <property type="entry name" value="ABC2_TM_bact-type"/>
</dbReference>
<feature type="transmembrane region" description="Helical" evidence="9">
    <location>
        <begin position="209"/>
        <end position="233"/>
    </location>
</feature>
<keyword evidence="5 9" id="KW-0812">Transmembrane</keyword>
<feature type="transmembrane region" description="Helical" evidence="9">
    <location>
        <begin position="320"/>
        <end position="340"/>
    </location>
</feature>
<dbReference type="PANTHER" id="PTHR30294">
    <property type="entry name" value="MEMBRANE COMPONENT OF ABC TRANSPORTER YHHJ-RELATED"/>
    <property type="match status" value="1"/>
</dbReference>
<feature type="transmembrane region" description="Helical" evidence="9">
    <location>
        <begin position="49"/>
        <end position="72"/>
    </location>
</feature>
<dbReference type="Proteomes" id="UP001500383">
    <property type="component" value="Unassembled WGS sequence"/>
</dbReference>
<feature type="domain" description="ABC transmembrane type-2" evidence="10">
    <location>
        <begin position="169"/>
        <end position="401"/>
    </location>
</feature>
<name>A0ABN2IC96_9ACTN</name>
<proteinExistence type="inferred from homology"/>
<dbReference type="InterPro" id="IPR013525">
    <property type="entry name" value="ABC2_TM"/>
</dbReference>
<dbReference type="EMBL" id="BAAAQG010000003">
    <property type="protein sequence ID" value="GAA1702251.1"/>
    <property type="molecule type" value="Genomic_DNA"/>
</dbReference>
<evidence type="ECO:0000313" key="11">
    <source>
        <dbReference type="EMBL" id="GAA1702251.1"/>
    </source>
</evidence>
<keyword evidence="12" id="KW-1185">Reference proteome</keyword>
<comment type="caution">
    <text evidence="11">The sequence shown here is derived from an EMBL/GenBank/DDBJ whole genome shotgun (WGS) entry which is preliminary data.</text>
</comment>
<gene>
    <name evidence="11" type="ORF">GCM10009831_09270</name>
</gene>
<evidence type="ECO:0000256" key="3">
    <source>
        <dbReference type="ARBA" id="ARBA00022448"/>
    </source>
</evidence>
<dbReference type="PANTHER" id="PTHR30294:SF38">
    <property type="entry name" value="TRANSPORT PERMEASE PROTEIN"/>
    <property type="match status" value="1"/>
</dbReference>